<dbReference type="SUPFAM" id="SSF53649">
    <property type="entry name" value="Alkaline phosphatase-like"/>
    <property type="match status" value="1"/>
</dbReference>
<dbReference type="PANTHER" id="PTHR47371">
    <property type="entry name" value="LIPOTEICHOIC ACID SYNTHASE"/>
    <property type="match status" value="1"/>
</dbReference>
<evidence type="ECO:0000313" key="13">
    <source>
        <dbReference type="EMBL" id="KRM86392.1"/>
    </source>
</evidence>
<feature type="transmembrane region" description="Helical" evidence="11">
    <location>
        <begin position="67"/>
        <end position="88"/>
    </location>
</feature>
<keyword evidence="14" id="KW-1185">Reference proteome</keyword>
<evidence type="ECO:0000256" key="10">
    <source>
        <dbReference type="PIRSR" id="PIRSR005091-3"/>
    </source>
</evidence>
<dbReference type="InterPro" id="IPR017850">
    <property type="entry name" value="Alkaline_phosphatase_core_sf"/>
</dbReference>
<evidence type="ECO:0000313" key="14">
    <source>
        <dbReference type="Proteomes" id="UP000051576"/>
    </source>
</evidence>
<feature type="transmembrane region" description="Helical" evidence="11">
    <location>
        <begin position="144"/>
        <end position="165"/>
    </location>
</feature>
<feature type="binding site" evidence="10">
    <location>
        <position position="500"/>
    </location>
    <ligand>
        <name>Mn(2+)</name>
        <dbReference type="ChEBI" id="CHEBI:29035"/>
    </ligand>
</feature>
<dbReference type="Pfam" id="PF00884">
    <property type="entry name" value="Sulfatase"/>
    <property type="match status" value="1"/>
</dbReference>
<dbReference type="PATRIC" id="fig|1133569.4.peg.1690"/>
<protein>
    <submittedName>
        <fullName evidence="13">Sulfatase family protein</fullName>
    </submittedName>
</protein>
<comment type="caution">
    <text evidence="13">The sequence shown here is derived from an EMBL/GenBank/DDBJ whole genome shotgun (WGS) entry which is preliminary data.</text>
</comment>
<evidence type="ECO:0000256" key="9">
    <source>
        <dbReference type="PIRSR" id="PIRSR005091-2"/>
    </source>
</evidence>
<feature type="active site" evidence="8">
    <location>
        <position position="324"/>
    </location>
</feature>
<evidence type="ECO:0000256" key="5">
    <source>
        <dbReference type="ARBA" id="ARBA00022692"/>
    </source>
</evidence>
<proteinExistence type="inferred from homology"/>
<evidence type="ECO:0000256" key="8">
    <source>
        <dbReference type="PIRSR" id="PIRSR005091-1"/>
    </source>
</evidence>
<dbReference type="AlphaFoldDB" id="A0A0R2C454"/>
<dbReference type="CDD" id="cd16015">
    <property type="entry name" value="LTA_synthase"/>
    <property type="match status" value="1"/>
</dbReference>
<dbReference type="InterPro" id="IPR012160">
    <property type="entry name" value="LtaS-like"/>
</dbReference>
<feature type="domain" description="Sulfatase N-terminal" evidence="12">
    <location>
        <begin position="272"/>
        <end position="564"/>
    </location>
</feature>
<feature type="transmembrane region" description="Helical" evidence="11">
    <location>
        <begin position="36"/>
        <end position="55"/>
    </location>
</feature>
<reference evidence="13 14" key="1">
    <citation type="journal article" date="2015" name="Genome Announc.">
        <title>Expanding the biotechnology potential of lactobacilli through comparative genomics of 213 strains and associated genera.</title>
        <authorList>
            <person name="Sun Z."/>
            <person name="Harris H.M."/>
            <person name="McCann A."/>
            <person name="Guo C."/>
            <person name="Argimon S."/>
            <person name="Zhang W."/>
            <person name="Yang X."/>
            <person name="Jeffery I.B."/>
            <person name="Cooney J.C."/>
            <person name="Kagawa T.F."/>
            <person name="Liu W."/>
            <person name="Song Y."/>
            <person name="Salvetti E."/>
            <person name="Wrobel A."/>
            <person name="Rasinkangas P."/>
            <person name="Parkhill J."/>
            <person name="Rea M.C."/>
            <person name="O'Sullivan O."/>
            <person name="Ritari J."/>
            <person name="Douillard F.P."/>
            <person name="Paul Ross R."/>
            <person name="Yang R."/>
            <person name="Briner A.E."/>
            <person name="Felis G.E."/>
            <person name="de Vos W.M."/>
            <person name="Barrangou R."/>
            <person name="Klaenhammer T.R."/>
            <person name="Caufield P.W."/>
            <person name="Cui Y."/>
            <person name="Zhang H."/>
            <person name="O'Toole P.W."/>
        </authorList>
    </citation>
    <scope>NUCLEOTIDE SEQUENCE [LARGE SCALE GENOMIC DNA]</scope>
    <source>
        <strain evidence="13 14">DSM 20605</strain>
    </source>
</reference>
<dbReference type="GO" id="GO:0046872">
    <property type="term" value="F:metal ion binding"/>
    <property type="evidence" value="ECO:0007669"/>
    <property type="project" value="UniProtKB-KW"/>
</dbReference>
<feature type="binding site" evidence="10">
    <location>
        <position position="280"/>
    </location>
    <ligand>
        <name>Mn(2+)</name>
        <dbReference type="ChEBI" id="CHEBI:29035"/>
    </ligand>
</feature>
<evidence type="ECO:0000256" key="1">
    <source>
        <dbReference type="ARBA" id="ARBA00004651"/>
    </source>
</evidence>
<evidence type="ECO:0000259" key="12">
    <source>
        <dbReference type="Pfam" id="PF00884"/>
    </source>
</evidence>
<keyword evidence="9" id="KW-0479">Metal-binding</keyword>
<accession>A0A0R2C454</accession>
<feature type="binding site" evidence="10">
    <location>
        <position position="499"/>
    </location>
    <ligand>
        <name>Mn(2+)</name>
        <dbReference type="ChEBI" id="CHEBI:29035"/>
    </ligand>
</feature>
<feature type="binding site" evidence="10">
    <location>
        <position position="324"/>
    </location>
    <ligand>
        <name>Mn(2+)</name>
        <dbReference type="ChEBI" id="CHEBI:29035"/>
    </ligand>
</feature>
<evidence type="ECO:0000256" key="7">
    <source>
        <dbReference type="ARBA" id="ARBA00023136"/>
    </source>
</evidence>
<dbReference type="PANTHER" id="PTHR47371:SF3">
    <property type="entry name" value="PHOSPHOGLYCEROL TRANSFERASE I"/>
    <property type="match status" value="1"/>
</dbReference>
<dbReference type="STRING" id="1133569.FD21_GL001545"/>
<dbReference type="EMBL" id="AYYX01000049">
    <property type="protein sequence ID" value="KRM86392.1"/>
    <property type="molecule type" value="Genomic_DNA"/>
</dbReference>
<feature type="binding site" evidence="9">
    <location>
        <position position="440"/>
    </location>
    <ligand>
        <name>substrate</name>
    </ligand>
</feature>
<dbReference type="Gene3D" id="3.40.720.10">
    <property type="entry name" value="Alkaline Phosphatase, subunit A"/>
    <property type="match status" value="1"/>
</dbReference>
<feature type="transmembrane region" description="Helical" evidence="11">
    <location>
        <begin position="177"/>
        <end position="197"/>
    </location>
</feature>
<comment type="pathway">
    <text evidence="2">Cell wall biogenesis; lipoteichoic acid biosynthesis.</text>
</comment>
<dbReference type="InterPro" id="IPR050448">
    <property type="entry name" value="OpgB/LTA_synthase_biosynth"/>
</dbReference>
<evidence type="ECO:0000256" key="6">
    <source>
        <dbReference type="ARBA" id="ARBA00022989"/>
    </source>
</evidence>
<keyword evidence="4" id="KW-1003">Cell membrane</keyword>
<evidence type="ECO:0000256" key="2">
    <source>
        <dbReference type="ARBA" id="ARBA00004936"/>
    </source>
</evidence>
<organism evidence="13 14">
    <name type="scientific">Liquorilactobacillus vini DSM 20605</name>
    <dbReference type="NCBI Taxonomy" id="1133569"/>
    <lineage>
        <taxon>Bacteria</taxon>
        <taxon>Bacillati</taxon>
        <taxon>Bacillota</taxon>
        <taxon>Bacilli</taxon>
        <taxon>Lactobacillales</taxon>
        <taxon>Lactobacillaceae</taxon>
        <taxon>Liquorilactobacillus</taxon>
    </lineage>
</organism>
<keyword evidence="7 11" id="KW-0472">Membrane</keyword>
<keyword evidence="6 11" id="KW-1133">Transmembrane helix</keyword>
<name>A0A0R2C454_9LACO</name>
<dbReference type="Gene3D" id="3.30.1120.170">
    <property type="match status" value="1"/>
</dbReference>
<evidence type="ECO:0000256" key="3">
    <source>
        <dbReference type="ARBA" id="ARBA00009983"/>
    </source>
</evidence>
<evidence type="ECO:0000256" key="11">
    <source>
        <dbReference type="SAM" id="Phobius"/>
    </source>
</evidence>
<dbReference type="eggNOG" id="COG1368">
    <property type="taxonomic scope" value="Bacteria"/>
</dbReference>
<keyword evidence="5 11" id="KW-0812">Transmembrane</keyword>
<sequence>MNSFWRLIKSLGSSNKMADQNNYKVKFKNFFNTKKGFFLLVLISFWIKTYIIYLTKFNLGISDFMQQIILFFNPLPFALLLLGIALYFKGRKSYWLLMLIDFLGSLWLFANILYYREFSDFLSLGIMKSSGSVSNHLGLSIMEIIHPTDFLVFIDFLVLIGLLVFKVIKIDMSRPKFLWATSVSLIAVALFGINLSFAEKDRPQLLTRTFDNNYIVKYLGINFYAGYNAYQTYRENSTRANASSTDLNSVLNFLKTNRVGDNVSYFGKAQGKNVFIFHLESFQQFLIDYKVDGKEVTPNINKFYHNQNTLSFDNFFNQVGQGKTSDAETMLENSLFGLPTGSVMTTYGTSNTFQALPAILDQKGYTTAAFHGDVGSFWNRDNTYKSWGYQYFFDENFYKDKTNYSIGYGLKDKIFLKEAVQYLQQLPQPFYAKLITLTNHYPYELDKQNQTIPKTKTGDQTVDGYVQTAHYLDQAFGEFIQYLKRTGLYNNSMIVVYGDHYGISNNHKKAIAQLLGKKSVSSYDLAMFQKVPFMIHLNGLKGGIDHTYGGEIDVMPTLMDLLGIKDNDYIQLGQDLLATNRNQTVAFRDGDFVSPTYSKIGSTVYDNQGNVVNSLTTSEKKQVDAMQARTDKVLSLSDKIITGDLLRFYTPSGFQKVNKSDYNYKYNATLENLKKAQQKKKTSLIMEDGGKSTVDLFKTDAPELK</sequence>
<keyword evidence="9" id="KW-0464">Manganese</keyword>
<gene>
    <name evidence="13" type="ORF">FD21_GL001545</name>
</gene>
<dbReference type="PIRSF" id="PIRSF005091">
    <property type="entry name" value="Mmb_sulf_HI1246"/>
    <property type="match status" value="1"/>
</dbReference>
<dbReference type="Proteomes" id="UP000051576">
    <property type="component" value="Unassembled WGS sequence"/>
</dbReference>
<dbReference type="GO" id="GO:0005886">
    <property type="term" value="C:plasma membrane"/>
    <property type="evidence" value="ECO:0007669"/>
    <property type="project" value="UniProtKB-SubCell"/>
</dbReference>
<evidence type="ECO:0000256" key="4">
    <source>
        <dbReference type="ARBA" id="ARBA00022475"/>
    </source>
</evidence>
<dbReference type="InterPro" id="IPR000917">
    <property type="entry name" value="Sulfatase_N"/>
</dbReference>
<comment type="similarity">
    <text evidence="3">Belongs to the LTA synthase family.</text>
</comment>
<comment type="subcellular location">
    <subcellularLocation>
        <location evidence="1">Cell membrane</location>
        <topology evidence="1">Multi-pass membrane protein</topology>
    </subcellularLocation>
</comment>
<feature type="transmembrane region" description="Helical" evidence="11">
    <location>
        <begin position="95"/>
        <end position="115"/>
    </location>
</feature>